<dbReference type="FunCoup" id="A0A448YRE2">
    <property type="interactions" value="8"/>
</dbReference>
<sequence>MAYVYRAFKDLPIEYQESEKHEGGVFTLDPELVKKLKYPHWAPTWETEQELAFNSIEPFRHVDRGRFGDPSFDSLFKGTGAIKKELTPRLGLEIKDLQLSQLDATQKDDLALLVEQRGVVVFRDQDFKDSSFDDLRKWGKYYGPLHTHSVSGAPLGQPEFHIYFAERENDAKNRFLETHTGFHTWHHDVSFEGQPPGITAVAMLQAGNGGDIQFIDTIAAYERLSPTFQQFIGGLRAVHTSELLVKGARAQGGIVRKPALNTIHPIVRYHSVLKKKALYVNPPYSSICGFTRRILGLKNEESDALLLFLWNHINSLLDAHIRVSWDDRTVVLWDNRHIIHTAITDIEPDSLRTAFRVTSVAERPVANEDEFNSWTPEKEKDLIEHTDEYLGLTPEEYYEKRERGLN</sequence>
<gene>
    <name evidence="8" type="ORF">BRENAR_LOCUS4207</name>
</gene>
<dbReference type="InterPro" id="IPR051323">
    <property type="entry name" value="AtsK-like"/>
</dbReference>
<name>A0A448YRE2_BRENA</name>
<comment type="similarity">
    <text evidence="2">Belongs to the TfdA dioxygenase family.</text>
</comment>
<keyword evidence="6" id="KW-0408">Iron</keyword>
<evidence type="ECO:0000259" key="7">
    <source>
        <dbReference type="Pfam" id="PF02668"/>
    </source>
</evidence>
<evidence type="ECO:0000256" key="6">
    <source>
        <dbReference type="ARBA" id="ARBA00023004"/>
    </source>
</evidence>
<dbReference type="EMBL" id="CAACVR010000045">
    <property type="protein sequence ID" value="VEU23477.1"/>
    <property type="molecule type" value="Genomic_DNA"/>
</dbReference>
<keyword evidence="4" id="KW-0223">Dioxygenase</keyword>
<reference evidence="8 9" key="1">
    <citation type="submission" date="2018-12" db="EMBL/GenBank/DDBJ databases">
        <authorList>
            <person name="Tiukova I."/>
            <person name="Dainat J."/>
        </authorList>
    </citation>
    <scope>NUCLEOTIDE SEQUENCE [LARGE SCALE GENOMIC DNA]</scope>
</reference>
<feature type="domain" description="TauD/TfdA-like" evidence="7">
    <location>
        <begin position="84"/>
        <end position="357"/>
    </location>
</feature>
<evidence type="ECO:0000256" key="4">
    <source>
        <dbReference type="ARBA" id="ARBA00022964"/>
    </source>
</evidence>
<dbReference type="InterPro" id="IPR042098">
    <property type="entry name" value="TauD-like_sf"/>
</dbReference>
<dbReference type="PANTHER" id="PTHR30468:SF1">
    <property type="entry name" value="ALPHA-KETOGLUTARATE-DEPENDENT SULFONATE DIOXYGENASE"/>
    <property type="match status" value="1"/>
</dbReference>
<evidence type="ECO:0000256" key="3">
    <source>
        <dbReference type="ARBA" id="ARBA00022723"/>
    </source>
</evidence>
<evidence type="ECO:0000313" key="9">
    <source>
        <dbReference type="Proteomes" id="UP000290900"/>
    </source>
</evidence>
<keyword evidence="3" id="KW-0479">Metal-binding</keyword>
<dbReference type="AlphaFoldDB" id="A0A448YRE2"/>
<dbReference type="GO" id="GO:0016706">
    <property type="term" value="F:2-oxoglutarate-dependent dioxygenase activity"/>
    <property type="evidence" value="ECO:0007669"/>
    <property type="project" value="TreeGrafter"/>
</dbReference>
<dbReference type="Gene3D" id="3.60.130.10">
    <property type="entry name" value="Clavaminate synthase-like"/>
    <property type="match status" value="1"/>
</dbReference>
<dbReference type="GO" id="GO:0005737">
    <property type="term" value="C:cytoplasm"/>
    <property type="evidence" value="ECO:0007669"/>
    <property type="project" value="TreeGrafter"/>
</dbReference>
<dbReference type="SUPFAM" id="SSF51197">
    <property type="entry name" value="Clavaminate synthase-like"/>
    <property type="match status" value="1"/>
</dbReference>
<evidence type="ECO:0000256" key="2">
    <source>
        <dbReference type="ARBA" id="ARBA00005896"/>
    </source>
</evidence>
<evidence type="ECO:0000256" key="5">
    <source>
        <dbReference type="ARBA" id="ARBA00023002"/>
    </source>
</evidence>
<dbReference type="OrthoDB" id="10257314at2759"/>
<dbReference type="PANTHER" id="PTHR30468">
    <property type="entry name" value="ALPHA-KETOGLUTARATE-DEPENDENT SULFONATE DIOXYGENASE"/>
    <property type="match status" value="1"/>
</dbReference>
<comment type="cofactor">
    <cofactor evidence="1">
        <name>Fe(2+)</name>
        <dbReference type="ChEBI" id="CHEBI:29033"/>
    </cofactor>
</comment>
<organism evidence="8 9">
    <name type="scientific">Brettanomyces naardenensis</name>
    <name type="common">Yeast</name>
    <dbReference type="NCBI Taxonomy" id="13370"/>
    <lineage>
        <taxon>Eukaryota</taxon>
        <taxon>Fungi</taxon>
        <taxon>Dikarya</taxon>
        <taxon>Ascomycota</taxon>
        <taxon>Saccharomycotina</taxon>
        <taxon>Pichiomycetes</taxon>
        <taxon>Pichiales</taxon>
        <taxon>Pichiaceae</taxon>
        <taxon>Brettanomyces</taxon>
    </lineage>
</organism>
<dbReference type="Proteomes" id="UP000290900">
    <property type="component" value="Unassembled WGS sequence"/>
</dbReference>
<dbReference type="FunFam" id="3.60.130.10:FF:000003">
    <property type="entry name" value="Alpha-ketoglutarate-dependent taurine dioxygenase"/>
    <property type="match status" value="1"/>
</dbReference>
<dbReference type="InterPro" id="IPR003819">
    <property type="entry name" value="TauD/TfdA-like"/>
</dbReference>
<accession>A0A448YRE2</accession>
<keyword evidence="5" id="KW-0560">Oxidoreductase</keyword>
<dbReference type="STRING" id="13370.A0A448YRE2"/>
<protein>
    <submittedName>
        <fullName evidence="8">DEKNAAC104650</fullName>
    </submittedName>
</protein>
<dbReference type="Pfam" id="PF02668">
    <property type="entry name" value="TauD"/>
    <property type="match status" value="1"/>
</dbReference>
<proteinExistence type="inferred from homology"/>
<dbReference type="InParanoid" id="A0A448YRE2"/>
<keyword evidence="9" id="KW-1185">Reference proteome</keyword>
<evidence type="ECO:0000313" key="8">
    <source>
        <dbReference type="EMBL" id="VEU23477.1"/>
    </source>
</evidence>
<evidence type="ECO:0000256" key="1">
    <source>
        <dbReference type="ARBA" id="ARBA00001954"/>
    </source>
</evidence>
<dbReference type="GO" id="GO:0046872">
    <property type="term" value="F:metal ion binding"/>
    <property type="evidence" value="ECO:0007669"/>
    <property type="project" value="UniProtKB-KW"/>
</dbReference>